<evidence type="ECO:0000256" key="1">
    <source>
        <dbReference type="SAM" id="MobiDB-lite"/>
    </source>
</evidence>
<name>A0ABU6RQT7_9FABA</name>
<dbReference type="Proteomes" id="UP001341840">
    <property type="component" value="Unassembled WGS sequence"/>
</dbReference>
<evidence type="ECO:0000313" key="2">
    <source>
        <dbReference type="EMBL" id="MED6126400.1"/>
    </source>
</evidence>
<comment type="caution">
    <text evidence="2">The sequence shown here is derived from an EMBL/GenBank/DDBJ whole genome shotgun (WGS) entry which is preliminary data.</text>
</comment>
<sequence length="163" mass="18704">MERRTESSIVHPRNVSDNPLSTDSGTQQAIHNVRQFRPPHSEARPAKLARIVVLQVPAACDYSTSRADLDETNSEDEGYNPEDDTRESKKQVILTKLGKIWRDTRGNLFNKFYDDSKSLAENVEHRCPEGIDKDDWKAFLEYHLEEDTLIISMTELGILYVLL</sequence>
<keyword evidence="3" id="KW-1185">Reference proteome</keyword>
<feature type="region of interest" description="Disordered" evidence="1">
    <location>
        <begin position="64"/>
        <end position="87"/>
    </location>
</feature>
<feature type="compositionally biased region" description="Polar residues" evidence="1">
    <location>
        <begin position="15"/>
        <end position="28"/>
    </location>
</feature>
<reference evidence="2 3" key="1">
    <citation type="journal article" date="2023" name="Plants (Basel)">
        <title>Bridging the Gap: Combining Genomics and Transcriptomics Approaches to Understand Stylosanthes scabra, an Orphan Legume from the Brazilian Caatinga.</title>
        <authorList>
            <person name="Ferreira-Neto J.R.C."/>
            <person name="da Silva M.D."/>
            <person name="Binneck E."/>
            <person name="de Melo N.F."/>
            <person name="da Silva R.H."/>
            <person name="de Melo A.L.T.M."/>
            <person name="Pandolfi V."/>
            <person name="Bustamante F.O."/>
            <person name="Brasileiro-Vidal A.C."/>
            <person name="Benko-Iseppon A.M."/>
        </authorList>
    </citation>
    <scope>NUCLEOTIDE SEQUENCE [LARGE SCALE GENOMIC DNA]</scope>
    <source>
        <tissue evidence="2">Leaves</tissue>
    </source>
</reference>
<gene>
    <name evidence="2" type="ORF">PIB30_077993</name>
</gene>
<feature type="region of interest" description="Disordered" evidence="1">
    <location>
        <begin position="1"/>
        <end position="28"/>
    </location>
</feature>
<dbReference type="EMBL" id="JASCZI010031273">
    <property type="protein sequence ID" value="MED6126400.1"/>
    <property type="molecule type" value="Genomic_DNA"/>
</dbReference>
<feature type="compositionally biased region" description="Acidic residues" evidence="1">
    <location>
        <begin position="70"/>
        <end position="85"/>
    </location>
</feature>
<organism evidence="2 3">
    <name type="scientific">Stylosanthes scabra</name>
    <dbReference type="NCBI Taxonomy" id="79078"/>
    <lineage>
        <taxon>Eukaryota</taxon>
        <taxon>Viridiplantae</taxon>
        <taxon>Streptophyta</taxon>
        <taxon>Embryophyta</taxon>
        <taxon>Tracheophyta</taxon>
        <taxon>Spermatophyta</taxon>
        <taxon>Magnoliopsida</taxon>
        <taxon>eudicotyledons</taxon>
        <taxon>Gunneridae</taxon>
        <taxon>Pentapetalae</taxon>
        <taxon>rosids</taxon>
        <taxon>fabids</taxon>
        <taxon>Fabales</taxon>
        <taxon>Fabaceae</taxon>
        <taxon>Papilionoideae</taxon>
        <taxon>50 kb inversion clade</taxon>
        <taxon>dalbergioids sensu lato</taxon>
        <taxon>Dalbergieae</taxon>
        <taxon>Pterocarpus clade</taxon>
        <taxon>Stylosanthes</taxon>
    </lineage>
</organism>
<evidence type="ECO:0000313" key="3">
    <source>
        <dbReference type="Proteomes" id="UP001341840"/>
    </source>
</evidence>
<accession>A0ABU6RQT7</accession>
<proteinExistence type="predicted"/>
<protein>
    <submittedName>
        <fullName evidence="2">Uncharacterized protein</fullName>
    </submittedName>
</protein>